<dbReference type="Proteomes" id="UP000050741">
    <property type="component" value="Unassembled WGS sequence"/>
</dbReference>
<evidence type="ECO:0000256" key="6">
    <source>
        <dbReference type="ARBA" id="ARBA00023136"/>
    </source>
</evidence>
<keyword evidence="3 7" id="KW-0812">Transmembrane</keyword>
<organism evidence="8 9">
    <name type="scientific">Globodera pallida</name>
    <name type="common">Potato cyst nematode worm</name>
    <name type="synonym">Heterodera pallida</name>
    <dbReference type="NCBI Taxonomy" id="36090"/>
    <lineage>
        <taxon>Eukaryota</taxon>
        <taxon>Metazoa</taxon>
        <taxon>Ecdysozoa</taxon>
        <taxon>Nematoda</taxon>
        <taxon>Chromadorea</taxon>
        <taxon>Rhabditida</taxon>
        <taxon>Tylenchina</taxon>
        <taxon>Tylenchomorpha</taxon>
        <taxon>Tylenchoidea</taxon>
        <taxon>Heteroderidae</taxon>
        <taxon>Heteroderinae</taxon>
        <taxon>Globodera</taxon>
    </lineage>
</organism>
<evidence type="ECO:0000256" key="4">
    <source>
        <dbReference type="ARBA" id="ARBA00022729"/>
    </source>
</evidence>
<feature type="transmembrane region" description="Helical" evidence="7">
    <location>
        <begin position="401"/>
        <end position="423"/>
    </location>
</feature>
<evidence type="ECO:0000313" key="8">
    <source>
        <dbReference type="Proteomes" id="UP000050741"/>
    </source>
</evidence>
<comment type="similarity">
    <text evidence="2 7">Belongs to the nonaspanin (TM9SF) (TC 9.A.2) family.</text>
</comment>
<reference evidence="8" key="1">
    <citation type="submission" date="2013-12" db="EMBL/GenBank/DDBJ databases">
        <authorList>
            <person name="Aslett M."/>
        </authorList>
    </citation>
    <scope>NUCLEOTIDE SEQUENCE [LARGE SCALE GENOMIC DNA]</scope>
    <source>
        <strain evidence="8">Lindley</strain>
    </source>
</reference>
<dbReference type="Pfam" id="PF02990">
    <property type="entry name" value="EMP70"/>
    <property type="match status" value="1"/>
</dbReference>
<feature type="transmembrane region" description="Helical" evidence="7">
    <location>
        <begin position="199"/>
        <end position="221"/>
    </location>
</feature>
<dbReference type="WBParaSite" id="GPLIN_000116900">
    <property type="protein sequence ID" value="GPLIN_000116900"/>
    <property type="gene ID" value="GPLIN_000116900"/>
</dbReference>
<dbReference type="GO" id="GO:0016020">
    <property type="term" value="C:membrane"/>
    <property type="evidence" value="ECO:0007669"/>
    <property type="project" value="UniProtKB-SubCell"/>
</dbReference>
<evidence type="ECO:0000313" key="9">
    <source>
        <dbReference type="WBParaSite" id="GPLIN_000116900"/>
    </source>
</evidence>
<keyword evidence="8" id="KW-1185">Reference proteome</keyword>
<feature type="transmembrane region" description="Helical" evidence="7">
    <location>
        <begin position="162"/>
        <end position="187"/>
    </location>
</feature>
<feature type="transmembrane region" description="Helical" evidence="7">
    <location>
        <begin position="263"/>
        <end position="286"/>
    </location>
</feature>
<dbReference type="GO" id="GO:0072657">
    <property type="term" value="P:protein localization to membrane"/>
    <property type="evidence" value="ECO:0007669"/>
    <property type="project" value="TreeGrafter"/>
</dbReference>
<reference evidence="8" key="2">
    <citation type="submission" date="2014-05" db="EMBL/GenBank/DDBJ databases">
        <title>The genome and life-stage specific transcriptomes of Globodera pallida elucidate key aspects of plant parasitism by a cyst nematode.</title>
        <authorList>
            <person name="Cotton J.A."/>
            <person name="Lilley C.J."/>
            <person name="Jones L.M."/>
            <person name="Kikuchi T."/>
            <person name="Reid A.J."/>
            <person name="Thorpe P."/>
            <person name="Tsai I.J."/>
            <person name="Beasley H."/>
            <person name="Blok V."/>
            <person name="Cock P.J.A."/>
            <person name="Van den Akker S.E."/>
            <person name="Holroyd N."/>
            <person name="Hunt M."/>
            <person name="Mantelin S."/>
            <person name="Naghra H."/>
            <person name="Pain A."/>
            <person name="Palomares-Rius J.E."/>
            <person name="Zarowiecki M."/>
            <person name="Berriman M."/>
            <person name="Jones J.T."/>
            <person name="Urwin P.E."/>
        </authorList>
    </citation>
    <scope>NUCLEOTIDE SEQUENCE [LARGE SCALE GENOMIC DNA]</scope>
    <source>
        <strain evidence="8">Lindley</strain>
    </source>
</reference>
<keyword evidence="6 7" id="KW-0472">Membrane</keyword>
<name>A0A183BKN8_GLOPA</name>
<feature type="transmembrane region" description="Helical" evidence="7">
    <location>
        <begin position="328"/>
        <end position="357"/>
    </location>
</feature>
<evidence type="ECO:0000256" key="7">
    <source>
        <dbReference type="RuleBase" id="RU363079"/>
    </source>
</evidence>
<dbReference type="AlphaFoldDB" id="A0A183BKN8"/>
<protein>
    <recommendedName>
        <fullName evidence="7">Transmembrane 9 superfamily member</fullName>
    </recommendedName>
</protein>
<sequence>MQFLYIDELPPVWALVGEKDNGTAFIYTHKKFEIGYNGNQIVLADVVAESRRELKPNQELSFTYEVSWKQSDVNFDKRFERYLDPSFFQHRIHWFSIFNSFMMVIFLVGLVWMILLRTLSKDYARYHKEQVEDPEADELDLPDDYGWKQVHGDVFRSPAHPLLFSSIIGTGYHLITSVLTTILLAIISEFYTERGSLLSAAIFVYAISAPVNGCFGGGMYLRTGGKRWIKQMLLGALFFPGLISLVALGVNAVAIGYHASRAIPFTTMLAIVAICLFVVVPLNLIGTLIGRSVKGKADIPCRINVVPRPIPDKKWYFIFTSFWAYKIYYVYGFMLLVALILIVVTACVSIVGTYFLLNSEDYRWRWTSFASGASVSFYIYNYAFYYYFFKTKMYGLFQTSFYFAYMLLFALALGLLCGTVGYVSSASFVHKIYARIKLD</sequence>
<feature type="transmembrane region" description="Helical" evidence="7">
    <location>
        <begin position="369"/>
        <end position="389"/>
    </location>
</feature>
<evidence type="ECO:0000256" key="3">
    <source>
        <dbReference type="ARBA" id="ARBA00022692"/>
    </source>
</evidence>
<evidence type="ECO:0000256" key="2">
    <source>
        <dbReference type="ARBA" id="ARBA00005227"/>
    </source>
</evidence>
<keyword evidence="4" id="KW-0732">Signal</keyword>
<keyword evidence="5 7" id="KW-1133">Transmembrane helix</keyword>
<reference evidence="9" key="3">
    <citation type="submission" date="2016-06" db="UniProtKB">
        <authorList>
            <consortium name="WormBaseParasite"/>
        </authorList>
    </citation>
    <scope>IDENTIFICATION</scope>
</reference>
<dbReference type="PANTHER" id="PTHR10766">
    <property type="entry name" value="TRANSMEMBRANE 9 SUPERFAMILY PROTEIN"/>
    <property type="match status" value="1"/>
</dbReference>
<proteinExistence type="inferred from homology"/>
<evidence type="ECO:0000256" key="5">
    <source>
        <dbReference type="ARBA" id="ARBA00022989"/>
    </source>
</evidence>
<dbReference type="PANTHER" id="PTHR10766:SF41">
    <property type="entry name" value="TRANSMEMBRANE 9 SUPERFAMILY MEMBER 3"/>
    <property type="match status" value="1"/>
</dbReference>
<dbReference type="InterPro" id="IPR004240">
    <property type="entry name" value="EMP70"/>
</dbReference>
<accession>A0A183BKN8</accession>
<evidence type="ECO:0000256" key="1">
    <source>
        <dbReference type="ARBA" id="ARBA00004141"/>
    </source>
</evidence>
<comment type="subcellular location">
    <subcellularLocation>
        <location evidence="1">Membrane</location>
        <topology evidence="1">Multi-pass membrane protein</topology>
    </subcellularLocation>
</comment>
<feature type="transmembrane region" description="Helical" evidence="7">
    <location>
        <begin position="233"/>
        <end position="257"/>
    </location>
</feature>
<feature type="transmembrane region" description="Helical" evidence="7">
    <location>
        <begin position="92"/>
        <end position="116"/>
    </location>
</feature>